<evidence type="ECO:0000313" key="9">
    <source>
        <dbReference type="Proteomes" id="UP001186944"/>
    </source>
</evidence>
<evidence type="ECO:0000256" key="5">
    <source>
        <dbReference type="SAM" id="Phobius"/>
    </source>
</evidence>
<dbReference type="Pfam" id="PF02931">
    <property type="entry name" value="Neur_chan_LBD"/>
    <property type="match status" value="1"/>
</dbReference>
<dbReference type="PANTHER" id="PTHR18945">
    <property type="entry name" value="NEUROTRANSMITTER GATED ION CHANNEL"/>
    <property type="match status" value="1"/>
</dbReference>
<sequence length="293" mass="33502">MTNLGNDWLYVTAFNGGQAYMSPADIFASTCHPDVTKYPFDIQECDVVFLFVGDLTSDINVTAVHDHIMLDLYRRHARWNLLRTKAYVDNYKNHRFKYHILLTIQRESGFYIVGLILPISALDCLNIMVFLLPPESGERVGYSITVLLAKVVYLTIAADSLPPTSNPGVPLLCIKLFIDIMISSFIVVFVIFGLRLYHRDPKNHSIPKVIVSLSRMFRVRKYKKHTIDICKVDGERSEIGDKKSNKEDIPFQAAEEEKVTWQTLSKQLDVIFCSFSLFLLLISSGMILYLMFS</sequence>
<evidence type="ECO:0000256" key="3">
    <source>
        <dbReference type="ARBA" id="ARBA00022989"/>
    </source>
</evidence>
<dbReference type="Pfam" id="PF02932">
    <property type="entry name" value="Neur_chan_memb"/>
    <property type="match status" value="1"/>
</dbReference>
<keyword evidence="2 5" id="KW-0812">Transmembrane</keyword>
<dbReference type="AlphaFoldDB" id="A0AA88XEP3"/>
<feature type="transmembrane region" description="Helical" evidence="5">
    <location>
        <begin position="139"/>
        <end position="156"/>
    </location>
</feature>
<dbReference type="SUPFAM" id="SSF90112">
    <property type="entry name" value="Neurotransmitter-gated ion-channel transmembrane pore"/>
    <property type="match status" value="1"/>
</dbReference>
<dbReference type="InterPro" id="IPR006202">
    <property type="entry name" value="Neur_chan_lig-bd"/>
</dbReference>
<comment type="caution">
    <text evidence="8">The sequence shown here is derived from an EMBL/GenBank/DDBJ whole genome shotgun (WGS) entry which is preliminary data.</text>
</comment>
<feature type="transmembrane region" description="Helical" evidence="5">
    <location>
        <begin position="270"/>
        <end position="292"/>
    </location>
</feature>
<organism evidence="8 9">
    <name type="scientific">Pinctada imbricata</name>
    <name type="common">Atlantic pearl-oyster</name>
    <name type="synonym">Pinctada martensii</name>
    <dbReference type="NCBI Taxonomy" id="66713"/>
    <lineage>
        <taxon>Eukaryota</taxon>
        <taxon>Metazoa</taxon>
        <taxon>Spiralia</taxon>
        <taxon>Lophotrochozoa</taxon>
        <taxon>Mollusca</taxon>
        <taxon>Bivalvia</taxon>
        <taxon>Autobranchia</taxon>
        <taxon>Pteriomorphia</taxon>
        <taxon>Pterioida</taxon>
        <taxon>Pterioidea</taxon>
        <taxon>Pteriidae</taxon>
        <taxon>Pinctada</taxon>
    </lineage>
</organism>
<dbReference type="EMBL" id="VSWD01000013">
    <property type="protein sequence ID" value="KAK3083905.1"/>
    <property type="molecule type" value="Genomic_DNA"/>
</dbReference>
<dbReference type="Gene3D" id="2.70.170.10">
    <property type="entry name" value="Neurotransmitter-gated ion-channel ligand-binding domain"/>
    <property type="match status" value="1"/>
</dbReference>
<evidence type="ECO:0000256" key="4">
    <source>
        <dbReference type="ARBA" id="ARBA00023136"/>
    </source>
</evidence>
<evidence type="ECO:0000313" key="8">
    <source>
        <dbReference type="EMBL" id="KAK3083905.1"/>
    </source>
</evidence>
<protein>
    <submittedName>
        <fullName evidence="8">Uncharacterized protein</fullName>
    </submittedName>
</protein>
<feature type="transmembrane region" description="Helical" evidence="5">
    <location>
        <begin position="176"/>
        <end position="197"/>
    </location>
</feature>
<proteinExistence type="predicted"/>
<dbReference type="InterPro" id="IPR038050">
    <property type="entry name" value="Neuro_actylchol_rec"/>
</dbReference>
<dbReference type="Gene3D" id="1.20.58.390">
    <property type="entry name" value="Neurotransmitter-gated ion-channel transmembrane domain"/>
    <property type="match status" value="1"/>
</dbReference>
<dbReference type="SUPFAM" id="SSF63712">
    <property type="entry name" value="Nicotinic receptor ligand binding domain-like"/>
    <property type="match status" value="1"/>
</dbReference>
<feature type="domain" description="Neurotransmitter-gated ion-channel ligand-binding" evidence="6">
    <location>
        <begin position="14"/>
        <end position="106"/>
    </location>
</feature>
<dbReference type="InterPro" id="IPR036719">
    <property type="entry name" value="Neuro-gated_channel_TM_sf"/>
</dbReference>
<dbReference type="InterPro" id="IPR006029">
    <property type="entry name" value="Neurotrans-gated_channel_TM"/>
</dbReference>
<keyword evidence="3 5" id="KW-1133">Transmembrane helix</keyword>
<feature type="transmembrane region" description="Helical" evidence="5">
    <location>
        <begin position="110"/>
        <end position="132"/>
    </location>
</feature>
<reference evidence="8" key="1">
    <citation type="submission" date="2019-08" db="EMBL/GenBank/DDBJ databases">
        <title>The improved chromosome-level genome for the pearl oyster Pinctada fucata martensii using PacBio sequencing and Hi-C.</title>
        <authorList>
            <person name="Zheng Z."/>
        </authorList>
    </citation>
    <scope>NUCLEOTIDE SEQUENCE</scope>
    <source>
        <strain evidence="8">ZZ-2019</strain>
        <tissue evidence="8">Adductor muscle</tissue>
    </source>
</reference>
<accession>A0AA88XEP3</accession>
<evidence type="ECO:0000256" key="2">
    <source>
        <dbReference type="ARBA" id="ARBA00022692"/>
    </source>
</evidence>
<evidence type="ECO:0000256" key="1">
    <source>
        <dbReference type="ARBA" id="ARBA00004141"/>
    </source>
</evidence>
<keyword evidence="9" id="KW-1185">Reference proteome</keyword>
<keyword evidence="4 5" id="KW-0472">Membrane</keyword>
<dbReference type="GO" id="GO:0016020">
    <property type="term" value="C:membrane"/>
    <property type="evidence" value="ECO:0007669"/>
    <property type="project" value="UniProtKB-SubCell"/>
</dbReference>
<dbReference type="GO" id="GO:0004888">
    <property type="term" value="F:transmembrane signaling receptor activity"/>
    <property type="evidence" value="ECO:0007669"/>
    <property type="project" value="InterPro"/>
</dbReference>
<dbReference type="Proteomes" id="UP001186944">
    <property type="component" value="Unassembled WGS sequence"/>
</dbReference>
<dbReference type="CDD" id="cd19051">
    <property type="entry name" value="LGIC_TM_cation"/>
    <property type="match status" value="1"/>
</dbReference>
<name>A0AA88XEP3_PINIB</name>
<dbReference type="GO" id="GO:0005230">
    <property type="term" value="F:extracellular ligand-gated monoatomic ion channel activity"/>
    <property type="evidence" value="ECO:0007669"/>
    <property type="project" value="InterPro"/>
</dbReference>
<evidence type="ECO:0000259" key="7">
    <source>
        <dbReference type="Pfam" id="PF02932"/>
    </source>
</evidence>
<comment type="subcellular location">
    <subcellularLocation>
        <location evidence="1">Membrane</location>
        <topology evidence="1">Multi-pass membrane protein</topology>
    </subcellularLocation>
</comment>
<dbReference type="InterPro" id="IPR036734">
    <property type="entry name" value="Neur_chan_lig-bd_sf"/>
</dbReference>
<gene>
    <name evidence="8" type="ORF">FSP39_005097</name>
</gene>
<evidence type="ECO:0000259" key="6">
    <source>
        <dbReference type="Pfam" id="PF02931"/>
    </source>
</evidence>
<dbReference type="InterPro" id="IPR006201">
    <property type="entry name" value="Neur_channel"/>
</dbReference>
<feature type="domain" description="Neurotransmitter-gated ion-channel transmembrane" evidence="7">
    <location>
        <begin position="116"/>
        <end position="211"/>
    </location>
</feature>